<comment type="subcellular location">
    <subcellularLocation>
        <location evidence="1">Nucleus</location>
    </subcellularLocation>
</comment>
<dbReference type="PROSITE" id="PS50245">
    <property type="entry name" value="CAP_GLY_2"/>
    <property type="match status" value="1"/>
</dbReference>
<sequence>MSSQFYEGKRLSFNRQLCTVRYYGEVAGTKGDWLGVEWDDPTRGKHNGENGGISYFKCLSKHPTAGSFVRPTRVAEPPRSFVEALRHKYASENFEDSDTEIVYVRTDKLKNAPARDKPIKISGKEVEEVGFDKIRKQLADLHELKIVLLDGLRMSRPVASLRERLEATGETTWPEALIDIRETCPKIIELDLSRNLFEEWREVASICEQLDKLRSLRVDGNRFRDISLTEPERDRCMSAFKNIKALKLEDTLLSWHDITGLASLFPDLTSFVASSNSFGALSPSLLPNHITELILEDNGFHKLTDLAPLTSLPNLQRLLLKDNKISDIASHSSEIPRFSHTVTDVDLSYNEISTWNFIDQLQDVFPSLTTLRIAHNPLYQSLQAADGRALSAEDGYMLTIARLGQLKILNFSPITPKERLNSEMYYLSLIGKELSAAPEAKAESVIATHRRYAELCEEYGEPSVSRSSSSINPNSLAARLIRFTFHLGASAKPAVKEGTPTTFVAEIPMTFSVYSALGIVGKRFGLPPMKLRLFWETGDWVVAGKDSSLEPDMWDSDSDGGDEGAYIGSEHICREVELVAGTRVVGTWVDGVEANVRVELR</sequence>
<evidence type="ECO:0000259" key="5">
    <source>
        <dbReference type="PROSITE" id="PS50245"/>
    </source>
</evidence>
<dbReference type="PANTHER" id="PTHR45973:SF23">
    <property type="entry name" value="PROTEIN PHOSPHATASE 1 REGULATORY SUBUNIT 7"/>
    <property type="match status" value="1"/>
</dbReference>
<dbReference type="Pfam" id="PF01302">
    <property type="entry name" value="CAP_GLY"/>
    <property type="match status" value="1"/>
</dbReference>
<dbReference type="OrthoDB" id="5273213at2759"/>
<keyword evidence="4" id="KW-0539">Nucleus</keyword>
<reference evidence="8" key="3">
    <citation type="submission" date="2025-04" db="UniProtKB">
        <authorList>
            <consortium name="RefSeq"/>
        </authorList>
    </citation>
    <scope>IDENTIFICATION</scope>
    <source>
        <strain evidence="8">CBS 304.34</strain>
    </source>
</reference>
<keyword evidence="7" id="KW-1185">Reference proteome</keyword>
<evidence type="ECO:0000313" key="8">
    <source>
        <dbReference type="RefSeq" id="XP_033575400.1"/>
    </source>
</evidence>
<dbReference type="PROSITE" id="PS51450">
    <property type="entry name" value="LRR"/>
    <property type="match status" value="1"/>
</dbReference>
<protein>
    <submittedName>
        <fullName evidence="6 8">Tubulin-specific chaperone-like protein E</fullName>
    </submittedName>
</protein>
<evidence type="ECO:0000256" key="3">
    <source>
        <dbReference type="ARBA" id="ARBA00022737"/>
    </source>
</evidence>
<reference evidence="8" key="2">
    <citation type="submission" date="2020-04" db="EMBL/GenBank/DDBJ databases">
        <authorList>
            <consortium name="NCBI Genome Project"/>
        </authorList>
    </citation>
    <scope>NUCLEOTIDE SEQUENCE</scope>
    <source>
        <strain evidence="8">CBS 304.34</strain>
    </source>
</reference>
<dbReference type="EMBL" id="MU003703">
    <property type="protein sequence ID" value="KAF2808436.1"/>
    <property type="molecule type" value="Genomic_DNA"/>
</dbReference>
<evidence type="ECO:0000256" key="1">
    <source>
        <dbReference type="ARBA" id="ARBA00004123"/>
    </source>
</evidence>
<dbReference type="SUPFAM" id="SSF52058">
    <property type="entry name" value="L domain-like"/>
    <property type="match status" value="1"/>
</dbReference>
<dbReference type="Proteomes" id="UP000504636">
    <property type="component" value="Unplaced"/>
</dbReference>
<dbReference type="SUPFAM" id="SSF74924">
    <property type="entry name" value="Cap-Gly domain"/>
    <property type="match status" value="1"/>
</dbReference>
<feature type="domain" description="CAP-Gly" evidence="5">
    <location>
        <begin position="24"/>
        <end position="70"/>
    </location>
</feature>
<accession>A0A6A6YHX6</accession>
<dbReference type="Gene3D" id="2.30.30.190">
    <property type="entry name" value="CAP Gly-rich-like domain"/>
    <property type="match status" value="1"/>
</dbReference>
<dbReference type="SMART" id="SM01052">
    <property type="entry name" value="CAP_GLY"/>
    <property type="match status" value="1"/>
</dbReference>
<dbReference type="InterPro" id="IPR000938">
    <property type="entry name" value="CAP-Gly_domain"/>
</dbReference>
<reference evidence="6 8" key="1">
    <citation type="journal article" date="2020" name="Stud. Mycol.">
        <title>101 Dothideomycetes genomes: a test case for predicting lifestyles and emergence of pathogens.</title>
        <authorList>
            <person name="Haridas S."/>
            <person name="Albert R."/>
            <person name="Binder M."/>
            <person name="Bloem J."/>
            <person name="Labutti K."/>
            <person name="Salamov A."/>
            <person name="Andreopoulos B."/>
            <person name="Baker S."/>
            <person name="Barry K."/>
            <person name="Bills G."/>
            <person name="Bluhm B."/>
            <person name="Cannon C."/>
            <person name="Castanera R."/>
            <person name="Culley D."/>
            <person name="Daum C."/>
            <person name="Ezra D."/>
            <person name="Gonzalez J."/>
            <person name="Henrissat B."/>
            <person name="Kuo A."/>
            <person name="Liang C."/>
            <person name="Lipzen A."/>
            <person name="Lutzoni F."/>
            <person name="Magnuson J."/>
            <person name="Mondo S."/>
            <person name="Nolan M."/>
            <person name="Ohm R."/>
            <person name="Pangilinan J."/>
            <person name="Park H.-J."/>
            <person name="Ramirez L."/>
            <person name="Alfaro M."/>
            <person name="Sun H."/>
            <person name="Tritt A."/>
            <person name="Yoshinaga Y."/>
            <person name="Zwiers L.-H."/>
            <person name="Turgeon B."/>
            <person name="Goodwin S."/>
            <person name="Spatafora J."/>
            <person name="Crous P."/>
            <person name="Grigoriev I."/>
        </authorList>
    </citation>
    <scope>NUCLEOTIDE SEQUENCE</scope>
    <source>
        <strain evidence="6 8">CBS 304.34</strain>
    </source>
</reference>
<keyword evidence="3" id="KW-0677">Repeat</keyword>
<evidence type="ECO:0000313" key="7">
    <source>
        <dbReference type="Proteomes" id="UP000504636"/>
    </source>
</evidence>
<evidence type="ECO:0000313" key="6">
    <source>
        <dbReference type="EMBL" id="KAF2808436.1"/>
    </source>
</evidence>
<dbReference type="InterPro" id="IPR032675">
    <property type="entry name" value="LRR_dom_sf"/>
</dbReference>
<dbReference type="InterPro" id="IPR036859">
    <property type="entry name" value="CAP-Gly_dom_sf"/>
</dbReference>
<dbReference type="InterPro" id="IPR001611">
    <property type="entry name" value="Leu-rich_rpt"/>
</dbReference>
<proteinExistence type="predicted"/>
<dbReference type="GO" id="GO:0005634">
    <property type="term" value="C:nucleus"/>
    <property type="evidence" value="ECO:0007669"/>
    <property type="project" value="UniProtKB-SubCell"/>
</dbReference>
<evidence type="ECO:0000256" key="2">
    <source>
        <dbReference type="ARBA" id="ARBA00022614"/>
    </source>
</evidence>
<dbReference type="Gene3D" id="3.80.10.10">
    <property type="entry name" value="Ribonuclease Inhibitor"/>
    <property type="match status" value="2"/>
</dbReference>
<evidence type="ECO:0000256" key="4">
    <source>
        <dbReference type="ARBA" id="ARBA00023242"/>
    </source>
</evidence>
<dbReference type="InterPro" id="IPR050576">
    <property type="entry name" value="Cilia_flagella_integrity"/>
</dbReference>
<name>A0A6A6YHX6_9PEZI</name>
<dbReference type="AlphaFoldDB" id="A0A6A6YHX6"/>
<dbReference type="PANTHER" id="PTHR45973">
    <property type="entry name" value="PROTEIN PHOSPHATASE 1 REGULATORY SUBUNIT SDS22-RELATED"/>
    <property type="match status" value="1"/>
</dbReference>
<gene>
    <name evidence="6 8" type="ORF">BDZ99DRAFT_445902</name>
</gene>
<keyword evidence="2" id="KW-0433">Leucine-rich repeat</keyword>
<organism evidence="6">
    <name type="scientific">Mytilinidion resinicola</name>
    <dbReference type="NCBI Taxonomy" id="574789"/>
    <lineage>
        <taxon>Eukaryota</taxon>
        <taxon>Fungi</taxon>
        <taxon>Dikarya</taxon>
        <taxon>Ascomycota</taxon>
        <taxon>Pezizomycotina</taxon>
        <taxon>Dothideomycetes</taxon>
        <taxon>Pleosporomycetidae</taxon>
        <taxon>Mytilinidiales</taxon>
        <taxon>Mytilinidiaceae</taxon>
        <taxon>Mytilinidion</taxon>
    </lineage>
</organism>
<dbReference type="RefSeq" id="XP_033575400.1">
    <property type="nucleotide sequence ID" value="XM_033717948.1"/>
</dbReference>
<dbReference type="GeneID" id="54458841"/>